<dbReference type="SUPFAM" id="SSF52283">
    <property type="entry name" value="Formate/glycerate dehydrogenase catalytic domain-like"/>
    <property type="match status" value="1"/>
</dbReference>
<dbReference type="AlphaFoldDB" id="A0A2T3HK25"/>
<gene>
    <name evidence="3" type="ORF">C7T94_08970</name>
</gene>
<keyword evidence="1" id="KW-0520">NAD</keyword>
<dbReference type="GO" id="GO:0008720">
    <property type="term" value="F:D-lactate dehydrogenase (NAD+) activity"/>
    <property type="evidence" value="ECO:0007669"/>
    <property type="project" value="TreeGrafter"/>
</dbReference>
<proteinExistence type="predicted"/>
<dbReference type="InterPro" id="IPR006139">
    <property type="entry name" value="D-isomer_2_OHA_DH_cat_dom"/>
</dbReference>
<dbReference type="EMBL" id="PYLS01000005">
    <property type="protein sequence ID" value="PST82769.1"/>
    <property type="molecule type" value="Genomic_DNA"/>
</dbReference>
<name>A0A2T3HK25_9SPHI</name>
<dbReference type="OrthoDB" id="1522997at2"/>
<protein>
    <recommendedName>
        <fullName evidence="2">D-isomer specific 2-hydroxyacid dehydrogenase catalytic domain-containing protein</fullName>
    </recommendedName>
</protein>
<evidence type="ECO:0000313" key="3">
    <source>
        <dbReference type="EMBL" id="PST82769.1"/>
    </source>
</evidence>
<reference evidence="3 4" key="1">
    <citation type="submission" date="2018-03" db="EMBL/GenBank/DDBJ databases">
        <authorList>
            <person name="Keele B.F."/>
        </authorList>
    </citation>
    <scope>NUCLEOTIDE SEQUENCE [LARGE SCALE GENOMIC DNA]</scope>
    <source>
        <strain evidence="3 4">YL28-9</strain>
    </source>
</reference>
<dbReference type="Pfam" id="PF00389">
    <property type="entry name" value="2-Hacid_dh"/>
    <property type="match status" value="1"/>
</dbReference>
<organism evidence="3 4">
    <name type="scientific">Pedobacter yulinensis</name>
    <dbReference type="NCBI Taxonomy" id="2126353"/>
    <lineage>
        <taxon>Bacteria</taxon>
        <taxon>Pseudomonadati</taxon>
        <taxon>Bacteroidota</taxon>
        <taxon>Sphingobacteriia</taxon>
        <taxon>Sphingobacteriales</taxon>
        <taxon>Sphingobacteriaceae</taxon>
        <taxon>Pedobacter</taxon>
    </lineage>
</organism>
<evidence type="ECO:0000313" key="4">
    <source>
        <dbReference type="Proteomes" id="UP000240912"/>
    </source>
</evidence>
<evidence type="ECO:0000259" key="2">
    <source>
        <dbReference type="Pfam" id="PF00389"/>
    </source>
</evidence>
<sequence length="151" mass="16323">MKIISYQVTAQDKALLVQANQKKHDFTFITNSISEQTLAFAGGKDVLVILNDEHLDERLLQGLSRQGLKYLATATQQTANIDLAAAGKLGFKIANVPMAATLGGEARMLALVKNLDQWAAGKCVGKACCCQNNCAVERKTQENQHGDLSFA</sequence>
<dbReference type="Gene3D" id="3.40.50.720">
    <property type="entry name" value="NAD(P)-binding Rossmann-like Domain"/>
    <property type="match status" value="1"/>
</dbReference>
<keyword evidence="4" id="KW-1185">Reference proteome</keyword>
<dbReference type="PANTHER" id="PTHR43026:SF1">
    <property type="entry name" value="2-HYDROXYACID DEHYDROGENASE HOMOLOG 1-RELATED"/>
    <property type="match status" value="1"/>
</dbReference>
<feature type="domain" description="D-isomer specific 2-hydroxyacid dehydrogenase catalytic" evidence="2">
    <location>
        <begin position="17"/>
        <end position="101"/>
    </location>
</feature>
<dbReference type="PANTHER" id="PTHR43026">
    <property type="entry name" value="2-HYDROXYACID DEHYDROGENASE HOMOLOG 1-RELATED"/>
    <property type="match status" value="1"/>
</dbReference>
<dbReference type="Proteomes" id="UP000240912">
    <property type="component" value="Unassembled WGS sequence"/>
</dbReference>
<accession>A0A2T3HK25</accession>
<dbReference type="InterPro" id="IPR058205">
    <property type="entry name" value="D-LDH-like"/>
</dbReference>
<evidence type="ECO:0000256" key="1">
    <source>
        <dbReference type="ARBA" id="ARBA00023027"/>
    </source>
</evidence>
<comment type="caution">
    <text evidence="3">The sequence shown here is derived from an EMBL/GenBank/DDBJ whole genome shotgun (WGS) entry which is preliminary data.</text>
</comment>
<dbReference type="GO" id="GO:0051287">
    <property type="term" value="F:NAD binding"/>
    <property type="evidence" value="ECO:0007669"/>
    <property type="project" value="InterPro"/>
</dbReference>
<dbReference type="RefSeq" id="WP_107215031.1">
    <property type="nucleotide sequence ID" value="NZ_KZ686269.1"/>
</dbReference>